<dbReference type="RefSeq" id="WP_009205354.1">
    <property type="nucleotide sequence ID" value="NC_022357.1"/>
</dbReference>
<keyword evidence="8" id="KW-0648">Protein biosynthesis</keyword>
<dbReference type="GO" id="GO:0006354">
    <property type="term" value="P:DNA-templated transcription elongation"/>
    <property type="evidence" value="ECO:0007669"/>
    <property type="project" value="TreeGrafter"/>
</dbReference>
<reference evidence="8 9" key="1">
    <citation type="journal article" date="2012" name="Appl. Environ. Microbiol.">
        <title>Draft genome sequence of a psychrotolerant sulfur-oxidizing bacterium, Sulfuricella denitrificans skB26, and proteomic insights into cold adaptation.</title>
        <authorList>
            <person name="Watanabe T."/>
            <person name="Kojima H."/>
            <person name="Fukui M."/>
        </authorList>
    </citation>
    <scope>NUCLEOTIDE SEQUENCE [LARGE SCALE GENOMIC DNA]</scope>
    <source>
        <strain evidence="9">skB26</strain>
    </source>
</reference>
<dbReference type="InterPro" id="IPR036953">
    <property type="entry name" value="GreA/GreB_C_sf"/>
</dbReference>
<keyword evidence="8" id="KW-0251">Elongation factor</keyword>
<dbReference type="Gene3D" id="3.10.50.30">
    <property type="entry name" value="Transcription elongation factor, GreA/GreB, C-terminal domain"/>
    <property type="match status" value="1"/>
</dbReference>
<keyword evidence="3 4" id="KW-0804">Transcription</keyword>
<evidence type="ECO:0000256" key="4">
    <source>
        <dbReference type="HAMAP-Rule" id="MF_00930"/>
    </source>
</evidence>
<dbReference type="SUPFAM" id="SSF54534">
    <property type="entry name" value="FKBP-like"/>
    <property type="match status" value="1"/>
</dbReference>
<evidence type="ECO:0000256" key="3">
    <source>
        <dbReference type="ARBA" id="ARBA00023163"/>
    </source>
</evidence>
<dbReference type="NCBIfam" id="NF002506">
    <property type="entry name" value="PRK01885.1"/>
    <property type="match status" value="1"/>
</dbReference>
<dbReference type="KEGG" id="sdr:SCD_n02348"/>
<accession>S6AIS1</accession>
<sequence length="190" mass="21403">MSKAFTRENDDAEEEEIEPAQQLPLGLKNYITPTGYQRLKDEFDQLWKTERPALVKTITWAASNGDRSENGDYIYGKKRLREIDRRIRFLSKRLDNAEVVDPGEREECDQVFFGATVTVCGQDGEEHTYSIVGVDEADAGQGMISWVSPLARALLKAREGDTVTLRTPGGVDEMEILEVRYVTLNTNLAA</sequence>
<feature type="domain" description="Transcription elongation factor GreA/GreB N-terminal" evidence="7">
    <location>
        <begin position="29"/>
        <end position="99"/>
    </location>
</feature>
<dbReference type="InterPro" id="IPR022691">
    <property type="entry name" value="Tscrpt_elong_fac_GreA/B_N"/>
</dbReference>
<dbReference type="STRING" id="1163617.SCD_n02348"/>
<protein>
    <recommendedName>
        <fullName evidence="4">Transcription elongation factor GreB</fullName>
    </recommendedName>
    <alternativeName>
        <fullName evidence="4">Transcript cleavage factor GreB</fullName>
    </alternativeName>
</protein>
<evidence type="ECO:0000313" key="8">
    <source>
        <dbReference type="EMBL" id="BAN36156.1"/>
    </source>
</evidence>
<dbReference type="Gene3D" id="1.10.287.180">
    <property type="entry name" value="Transcription elongation factor, GreA/GreB, N-terminal domain"/>
    <property type="match status" value="1"/>
</dbReference>
<dbReference type="InterPro" id="IPR028624">
    <property type="entry name" value="Tscrpt_elong_fac_GreA/B"/>
</dbReference>
<dbReference type="GO" id="GO:0070063">
    <property type="term" value="F:RNA polymerase binding"/>
    <property type="evidence" value="ECO:0007669"/>
    <property type="project" value="InterPro"/>
</dbReference>
<evidence type="ECO:0000256" key="5">
    <source>
        <dbReference type="SAM" id="MobiDB-lite"/>
    </source>
</evidence>
<dbReference type="PANTHER" id="PTHR30437">
    <property type="entry name" value="TRANSCRIPTION ELONGATION FACTOR GREA"/>
    <property type="match status" value="1"/>
</dbReference>
<dbReference type="Pfam" id="PF03449">
    <property type="entry name" value="GreA_GreB_N"/>
    <property type="match status" value="1"/>
</dbReference>
<dbReference type="InterPro" id="IPR001437">
    <property type="entry name" value="Tscrpt_elong_fac_GreA/B_C"/>
</dbReference>
<dbReference type="InterPro" id="IPR018151">
    <property type="entry name" value="TF_GreA/GreB_CS"/>
</dbReference>
<dbReference type="AlphaFoldDB" id="S6AIS1"/>
<dbReference type="PANTHER" id="PTHR30437:SF6">
    <property type="entry name" value="TRANSCRIPTION ELONGATION FACTOR GREB"/>
    <property type="match status" value="1"/>
</dbReference>
<evidence type="ECO:0000259" key="6">
    <source>
        <dbReference type="Pfam" id="PF01272"/>
    </source>
</evidence>
<dbReference type="InterPro" id="IPR036805">
    <property type="entry name" value="Tscrpt_elong_fac_GreA/B_N_sf"/>
</dbReference>
<feature type="region of interest" description="Disordered" evidence="5">
    <location>
        <begin position="1"/>
        <end position="20"/>
    </location>
</feature>
<evidence type="ECO:0000256" key="1">
    <source>
        <dbReference type="ARBA" id="ARBA00023015"/>
    </source>
</evidence>
<organism evidence="8 9">
    <name type="scientific">Sulfuricella denitrificans (strain DSM 22764 / NBRC 105220 / skB26)</name>
    <dbReference type="NCBI Taxonomy" id="1163617"/>
    <lineage>
        <taxon>Bacteria</taxon>
        <taxon>Pseudomonadati</taxon>
        <taxon>Pseudomonadota</taxon>
        <taxon>Betaproteobacteria</taxon>
        <taxon>Nitrosomonadales</taxon>
        <taxon>Sulfuricellaceae</taxon>
        <taxon>Sulfuricella</taxon>
    </lineage>
</organism>
<dbReference type="GO" id="GO:0003677">
    <property type="term" value="F:DNA binding"/>
    <property type="evidence" value="ECO:0007669"/>
    <property type="project" value="UniProtKB-UniRule"/>
</dbReference>
<dbReference type="GO" id="GO:0003746">
    <property type="term" value="F:translation elongation factor activity"/>
    <property type="evidence" value="ECO:0007669"/>
    <property type="project" value="UniProtKB-KW"/>
</dbReference>
<dbReference type="HAMAP" id="MF_00105">
    <property type="entry name" value="GreA_GreB"/>
    <property type="match status" value="1"/>
</dbReference>
<dbReference type="InterPro" id="IPR023459">
    <property type="entry name" value="Tscrpt_elong_fac_GreA/B_fam"/>
</dbReference>
<comment type="similarity">
    <text evidence="4">Belongs to the GreA/GreB family. GreB subfamily.</text>
</comment>
<dbReference type="SUPFAM" id="SSF46557">
    <property type="entry name" value="GreA transcript cleavage protein, N-terminal domain"/>
    <property type="match status" value="1"/>
</dbReference>
<dbReference type="InterPro" id="IPR006358">
    <property type="entry name" value="Tscrpt_elong_fac_GreB"/>
</dbReference>
<name>S6AIS1_SULDS</name>
<keyword evidence="1 4" id="KW-0805">Transcription regulation</keyword>
<gene>
    <name evidence="4 8" type="primary">greB</name>
    <name evidence="8" type="ORF">SCD_n02348</name>
</gene>
<keyword evidence="2 4" id="KW-0238">DNA-binding</keyword>
<dbReference type="Pfam" id="PF01272">
    <property type="entry name" value="GreA_GreB"/>
    <property type="match status" value="1"/>
</dbReference>
<dbReference type="HOGENOM" id="CLU_101379_3_0_4"/>
<dbReference type="eggNOG" id="COG0782">
    <property type="taxonomic scope" value="Bacteria"/>
</dbReference>
<dbReference type="FunFam" id="3.10.50.30:FF:000001">
    <property type="entry name" value="Transcription elongation factor GreA"/>
    <property type="match status" value="1"/>
</dbReference>
<dbReference type="Proteomes" id="UP000015559">
    <property type="component" value="Chromosome"/>
</dbReference>
<feature type="domain" description="Transcription elongation factor GreA/GreB C-terminal" evidence="6">
    <location>
        <begin position="108"/>
        <end position="181"/>
    </location>
</feature>
<proteinExistence type="inferred from homology"/>
<keyword evidence="9" id="KW-1185">Reference proteome</keyword>
<dbReference type="EMBL" id="AP013066">
    <property type="protein sequence ID" value="BAN36156.1"/>
    <property type="molecule type" value="Genomic_DNA"/>
</dbReference>
<dbReference type="FunFam" id="1.10.287.180:FF:000001">
    <property type="entry name" value="Transcription elongation factor GreA"/>
    <property type="match status" value="1"/>
</dbReference>
<comment type="function">
    <text evidence="4">Necessary for efficient RNA polymerase transcription elongation past template-encoded arresting sites. The arresting sites in DNA have the property of trapping a certain fraction of elongating RNA polymerases that pass through, resulting in locked ternary complexes. Cleavage of the nascent transcript by cleavage factors such as GreA or GreB allows the resumption of elongation from the new 3'terminus. GreB releases sequences of up to 9 nucleotides in length.</text>
</comment>
<dbReference type="GO" id="GO:0032784">
    <property type="term" value="P:regulation of DNA-templated transcription elongation"/>
    <property type="evidence" value="ECO:0007669"/>
    <property type="project" value="UniProtKB-UniRule"/>
</dbReference>
<dbReference type="PROSITE" id="PS00830">
    <property type="entry name" value="GREAB_2"/>
    <property type="match status" value="1"/>
</dbReference>
<evidence type="ECO:0000259" key="7">
    <source>
        <dbReference type="Pfam" id="PF03449"/>
    </source>
</evidence>
<dbReference type="OrthoDB" id="5511940at2"/>
<evidence type="ECO:0000256" key="2">
    <source>
        <dbReference type="ARBA" id="ARBA00023125"/>
    </source>
</evidence>
<dbReference type="PIRSF" id="PIRSF006092">
    <property type="entry name" value="GreA_GreB"/>
    <property type="match status" value="1"/>
</dbReference>
<dbReference type="HAMAP" id="MF_00930">
    <property type="entry name" value="GreB"/>
    <property type="match status" value="1"/>
</dbReference>
<evidence type="ECO:0000313" key="9">
    <source>
        <dbReference type="Proteomes" id="UP000015559"/>
    </source>
</evidence>
<dbReference type="NCBIfam" id="TIGR01461">
    <property type="entry name" value="greB"/>
    <property type="match status" value="1"/>
</dbReference>